<dbReference type="EMBL" id="JAFIRR010000125">
    <property type="protein sequence ID" value="MCO6418321.1"/>
    <property type="molecule type" value="Genomic_DNA"/>
</dbReference>
<feature type="domain" description="Tail sheath protein subtilisin-like" evidence="2">
    <location>
        <begin position="255"/>
        <end position="414"/>
    </location>
</feature>
<feature type="domain" description="Tail sheath protein C-terminal" evidence="3">
    <location>
        <begin position="420"/>
        <end position="525"/>
    </location>
</feature>
<comment type="similarity">
    <text evidence="1">Belongs to the myoviridae tail sheath protein family.</text>
</comment>
<evidence type="ECO:0000259" key="2">
    <source>
        <dbReference type="Pfam" id="PF04984"/>
    </source>
</evidence>
<keyword evidence="5" id="KW-1185">Reference proteome</keyword>
<dbReference type="PANTHER" id="PTHR35861:SF1">
    <property type="entry name" value="PHAGE TAIL SHEATH PROTEIN"/>
    <property type="match status" value="1"/>
</dbReference>
<dbReference type="Pfam" id="PF17482">
    <property type="entry name" value="Phage_sheath_1C"/>
    <property type="match status" value="1"/>
</dbReference>
<evidence type="ECO:0000313" key="4">
    <source>
        <dbReference type="EMBL" id="MCO6418321.1"/>
    </source>
</evidence>
<evidence type="ECO:0000259" key="3">
    <source>
        <dbReference type="Pfam" id="PF17482"/>
    </source>
</evidence>
<reference evidence="4 5" key="1">
    <citation type="submission" date="2021-12" db="EMBL/GenBank/DDBJ databases">
        <title>Siccirubricoccus leaddurans sp. nov., a high concentration Zn2+ tolerance bacterium.</title>
        <authorList>
            <person name="Cao Y."/>
        </authorList>
    </citation>
    <scope>NUCLEOTIDE SEQUENCE [LARGE SCALE GENOMIC DNA]</scope>
    <source>
        <strain evidence="4 5">KC 17139</strain>
    </source>
</reference>
<dbReference type="Proteomes" id="UP001523392">
    <property type="component" value="Unassembled WGS sequence"/>
</dbReference>
<organism evidence="4 5">
    <name type="scientific">Siccirubricoccus soli</name>
    <dbReference type="NCBI Taxonomy" id="2899147"/>
    <lineage>
        <taxon>Bacteria</taxon>
        <taxon>Pseudomonadati</taxon>
        <taxon>Pseudomonadota</taxon>
        <taxon>Alphaproteobacteria</taxon>
        <taxon>Acetobacterales</taxon>
        <taxon>Roseomonadaceae</taxon>
        <taxon>Siccirubricoccus</taxon>
    </lineage>
</organism>
<gene>
    <name evidence="4" type="ORF">JYK14_19435</name>
</gene>
<name>A0ABT1D8T9_9PROT</name>
<dbReference type="InterPro" id="IPR035089">
    <property type="entry name" value="Phage_sheath_subtilisin"/>
</dbReference>
<comment type="caution">
    <text evidence="4">The sequence shown here is derived from an EMBL/GenBank/DDBJ whole genome shotgun (WGS) entry which is preliminary data.</text>
</comment>
<dbReference type="RefSeq" id="WP_252954948.1">
    <property type="nucleotide sequence ID" value="NZ_JAFIRR010000125.1"/>
</dbReference>
<dbReference type="PANTHER" id="PTHR35861">
    <property type="match status" value="1"/>
</dbReference>
<dbReference type="Gene3D" id="3.40.50.11780">
    <property type="match status" value="2"/>
</dbReference>
<evidence type="ECO:0000313" key="5">
    <source>
        <dbReference type="Proteomes" id="UP001523392"/>
    </source>
</evidence>
<sequence>MPIPPRQPGVHVEEVPAGPRPIAGVATAITAFVGRAASGPVETPVTCTGWGDFDRVFGGLFAPSALGHAVRDFFLNGGREAVILRLHRSLPGQPDSARLVVRDPADEGALSLTASSPGRWGNALRARIDHDASEAEATALGLPAEALFSLSVRDGATGAVELFRNLTTAEHARRIDRVLAAESRLVRLDGALPAGRPAAHAPPAAGRTVWEDAAASSGVAPGAAAGDGAALQAQDFIGPGFEAAQRGLYALDRADPVNLLCIPPHVGDDPPEEVEPALLAAAVAYAERRRAFLLLDSPANWTTPAQAAAGPAALGVTSANAALFFPRLLQPDPLRGGLPRAMPACGAIAGLFARTDAERGVWKAAAGTAATLRGATGPALPLGDAAIGQLSPPGVNCLRALPGVGVVVWGSRTCQGDDRQGSAWKYIPVRRLALFLEESLVRGLAWAALEPNDEALWARLRQATGEFLQGLFRQGAFQGSTAREAYLVQCDAGTTGPADIDAGLVNILVGFAPLRPAEFVMLRLRQSAGRPPG</sequence>
<dbReference type="InterPro" id="IPR020287">
    <property type="entry name" value="Tail_sheath_C"/>
</dbReference>
<evidence type="ECO:0000256" key="1">
    <source>
        <dbReference type="ARBA" id="ARBA00008005"/>
    </source>
</evidence>
<dbReference type="Pfam" id="PF04984">
    <property type="entry name" value="Phage_sheath_1"/>
    <property type="match status" value="1"/>
</dbReference>
<proteinExistence type="inferred from homology"/>
<accession>A0ABT1D8T9</accession>
<dbReference type="InterPro" id="IPR052042">
    <property type="entry name" value="Tail_sheath_structural"/>
</dbReference>
<protein>
    <submittedName>
        <fullName evidence="4">Phage tail sheath subtilisin-like domain-containing protein</fullName>
    </submittedName>
</protein>